<dbReference type="InterPro" id="IPR011008">
    <property type="entry name" value="Dimeric_a/b-barrel"/>
</dbReference>
<proteinExistence type="predicted"/>
<dbReference type="Proteomes" id="UP000777265">
    <property type="component" value="Unassembled WGS sequence"/>
</dbReference>
<comment type="caution">
    <text evidence="1">The sequence shown here is derived from an EMBL/GenBank/DDBJ whole genome shotgun (WGS) entry which is preliminary data.</text>
</comment>
<name>A0A971S0J2_9BACT</name>
<dbReference type="SUPFAM" id="SSF54909">
    <property type="entry name" value="Dimeric alpha+beta barrel"/>
    <property type="match status" value="1"/>
</dbReference>
<reference evidence="1" key="2">
    <citation type="submission" date="2020-01" db="EMBL/GenBank/DDBJ databases">
        <authorList>
            <person name="Campanaro S."/>
        </authorList>
    </citation>
    <scope>NUCLEOTIDE SEQUENCE</scope>
    <source>
        <strain evidence="1">AS06rmzACSIP_7</strain>
    </source>
</reference>
<evidence type="ECO:0008006" key="3">
    <source>
        <dbReference type="Google" id="ProtNLM"/>
    </source>
</evidence>
<accession>A0A971S0J2</accession>
<reference evidence="1" key="1">
    <citation type="journal article" date="2020" name="Biotechnol. Biofuels">
        <title>New insights from the biogas microbiome by comprehensive genome-resolved metagenomics of nearly 1600 species originating from multiple anaerobic digesters.</title>
        <authorList>
            <person name="Campanaro S."/>
            <person name="Treu L."/>
            <person name="Rodriguez-R L.M."/>
            <person name="Kovalovszki A."/>
            <person name="Ziels R.M."/>
            <person name="Maus I."/>
            <person name="Zhu X."/>
            <person name="Kougias P.G."/>
            <person name="Basile A."/>
            <person name="Luo G."/>
            <person name="Schluter A."/>
            <person name="Konstantinidis K.T."/>
            <person name="Angelidaki I."/>
        </authorList>
    </citation>
    <scope>NUCLEOTIDE SEQUENCE</scope>
    <source>
        <strain evidence="1">AS06rmzACSIP_7</strain>
    </source>
</reference>
<sequence length="100" mass="10947">MYAELVMINLGPGMREAAEKVADALAPIYKTMSGYKGVMFFGDIEAGEYGSLSMWASKQDAEALAGAVKLRLIQVAGKIPKKGPSTRRIFKIYKIYQPKA</sequence>
<protein>
    <recommendedName>
        <fullName evidence="3">ABM domain-containing protein</fullName>
    </recommendedName>
</protein>
<evidence type="ECO:0000313" key="1">
    <source>
        <dbReference type="EMBL" id="NLW35420.1"/>
    </source>
</evidence>
<organism evidence="1 2">
    <name type="scientific">Syntrophorhabdus aromaticivorans</name>
    <dbReference type="NCBI Taxonomy" id="328301"/>
    <lineage>
        <taxon>Bacteria</taxon>
        <taxon>Pseudomonadati</taxon>
        <taxon>Thermodesulfobacteriota</taxon>
        <taxon>Syntrophorhabdia</taxon>
        <taxon>Syntrophorhabdales</taxon>
        <taxon>Syntrophorhabdaceae</taxon>
        <taxon>Syntrophorhabdus</taxon>
    </lineage>
</organism>
<gene>
    <name evidence="1" type="ORF">GXY80_08060</name>
</gene>
<evidence type="ECO:0000313" key="2">
    <source>
        <dbReference type="Proteomes" id="UP000777265"/>
    </source>
</evidence>
<dbReference type="EMBL" id="JAAYEE010000131">
    <property type="protein sequence ID" value="NLW35420.1"/>
    <property type="molecule type" value="Genomic_DNA"/>
</dbReference>
<dbReference type="AlphaFoldDB" id="A0A971S0J2"/>